<comment type="caution">
    <text evidence="1">The sequence shown here is derived from an EMBL/GenBank/DDBJ whole genome shotgun (WGS) entry which is preliminary data.</text>
</comment>
<feature type="non-terminal residue" evidence="1">
    <location>
        <position position="404"/>
    </location>
</feature>
<keyword evidence="2" id="KW-1185">Reference proteome</keyword>
<accession>A0A2T9XX95</accession>
<reference evidence="1 2" key="1">
    <citation type="journal article" date="2018" name="MBio">
        <title>Comparative Genomics Reveals the Core Gene Toolbox for the Fungus-Insect Symbiosis.</title>
        <authorList>
            <person name="Wang Y."/>
            <person name="Stata M."/>
            <person name="Wang W."/>
            <person name="Stajich J.E."/>
            <person name="White M.M."/>
            <person name="Moncalvo J.M."/>
        </authorList>
    </citation>
    <scope>NUCLEOTIDE SEQUENCE [LARGE SCALE GENOMIC DNA]</scope>
    <source>
        <strain evidence="1 2">AUS-77-4</strain>
    </source>
</reference>
<dbReference type="EMBL" id="MBFT01001241">
    <property type="protein sequence ID" value="PVU84716.1"/>
    <property type="molecule type" value="Genomic_DNA"/>
</dbReference>
<evidence type="ECO:0000313" key="2">
    <source>
        <dbReference type="Proteomes" id="UP000245699"/>
    </source>
</evidence>
<evidence type="ECO:0008006" key="3">
    <source>
        <dbReference type="Google" id="ProtNLM"/>
    </source>
</evidence>
<proteinExistence type="predicted"/>
<dbReference type="STRING" id="61424.A0A2T9XX95"/>
<dbReference type="OrthoDB" id="5596692at2759"/>
<dbReference type="Gene3D" id="3.60.10.10">
    <property type="entry name" value="Endonuclease/exonuclease/phosphatase"/>
    <property type="match status" value="1"/>
</dbReference>
<dbReference type="Proteomes" id="UP000245699">
    <property type="component" value="Unassembled WGS sequence"/>
</dbReference>
<dbReference type="AlphaFoldDB" id="A0A2T9XX95"/>
<dbReference type="InterPro" id="IPR036691">
    <property type="entry name" value="Endo/exonu/phosph_ase_sf"/>
</dbReference>
<gene>
    <name evidence="1" type="ORF">BB559_007441</name>
</gene>
<name>A0A2T9XX95_9FUNG</name>
<sequence length="404" mass="45776">MNLVHTISDEGIDKDTILKLTSDINIAKDKVLAFIEGRSTKDTSDKETMTTRIRDINKLNNENNQKKVSFADTIKRNTKTNDNKKIPQKTVSRKPIVFTKDQMLKVINGKSLFESTKYRLVYFEGIQRCRVIWANQLLLQSGIKAYQLGNVYWVTDTKLEVCINEKAAPQLVKHMDTIKGITYNSIYNPIAAKKGKQSGLDQLKARLKWQTSDANRNKPAQRMARLVTKITEMNTMGSAIFPGTPWFQKTTSITTSDSRTDFIGRNVGNNNTGAGRSDKLIICNAPKLKAKTVINAILMRTQLRWSAFKKELRTRTKSENIGIKEELNEYLCQKKPSILALQETWLTKKTSRWCIPGYICIEDKSSLTKEGTGLLIGVKSSSCLKISELRDNTQWMAAKVYGAF</sequence>
<organism evidence="1 2">
    <name type="scientific">Furculomyces boomerangus</name>
    <dbReference type="NCBI Taxonomy" id="61424"/>
    <lineage>
        <taxon>Eukaryota</taxon>
        <taxon>Fungi</taxon>
        <taxon>Fungi incertae sedis</taxon>
        <taxon>Zoopagomycota</taxon>
        <taxon>Kickxellomycotina</taxon>
        <taxon>Harpellomycetes</taxon>
        <taxon>Harpellales</taxon>
        <taxon>Harpellaceae</taxon>
        <taxon>Furculomyces</taxon>
    </lineage>
</organism>
<protein>
    <recommendedName>
        <fullName evidence="3">Endonuclease/exonuclease/phosphatase domain-containing protein</fullName>
    </recommendedName>
</protein>
<evidence type="ECO:0000313" key="1">
    <source>
        <dbReference type="EMBL" id="PVU84716.1"/>
    </source>
</evidence>